<gene>
    <name evidence="2" type="ORF">VNO78_22653</name>
</gene>
<reference evidence="2 3" key="1">
    <citation type="submission" date="2024-01" db="EMBL/GenBank/DDBJ databases">
        <title>The genomes of 5 underutilized Papilionoideae crops provide insights into root nodulation and disease resistanc.</title>
        <authorList>
            <person name="Jiang F."/>
        </authorList>
    </citation>
    <scope>NUCLEOTIDE SEQUENCE [LARGE SCALE GENOMIC DNA]</scope>
    <source>
        <strain evidence="2">DUOXIRENSHENG_FW03</strain>
        <tissue evidence="2">Leaves</tissue>
    </source>
</reference>
<keyword evidence="1" id="KW-0812">Transmembrane</keyword>
<organism evidence="2 3">
    <name type="scientific">Psophocarpus tetragonolobus</name>
    <name type="common">Winged bean</name>
    <name type="synonym">Dolichos tetragonolobus</name>
    <dbReference type="NCBI Taxonomy" id="3891"/>
    <lineage>
        <taxon>Eukaryota</taxon>
        <taxon>Viridiplantae</taxon>
        <taxon>Streptophyta</taxon>
        <taxon>Embryophyta</taxon>
        <taxon>Tracheophyta</taxon>
        <taxon>Spermatophyta</taxon>
        <taxon>Magnoliopsida</taxon>
        <taxon>eudicotyledons</taxon>
        <taxon>Gunneridae</taxon>
        <taxon>Pentapetalae</taxon>
        <taxon>rosids</taxon>
        <taxon>fabids</taxon>
        <taxon>Fabales</taxon>
        <taxon>Fabaceae</taxon>
        <taxon>Papilionoideae</taxon>
        <taxon>50 kb inversion clade</taxon>
        <taxon>NPAAA clade</taxon>
        <taxon>indigoferoid/millettioid clade</taxon>
        <taxon>Phaseoleae</taxon>
        <taxon>Psophocarpus</taxon>
    </lineage>
</organism>
<keyword evidence="1" id="KW-0472">Membrane</keyword>
<protein>
    <submittedName>
        <fullName evidence="2">Uncharacterized protein</fullName>
    </submittedName>
</protein>
<keyword evidence="1" id="KW-1133">Transmembrane helix</keyword>
<feature type="transmembrane region" description="Helical" evidence="1">
    <location>
        <begin position="20"/>
        <end position="42"/>
    </location>
</feature>
<evidence type="ECO:0000256" key="1">
    <source>
        <dbReference type="SAM" id="Phobius"/>
    </source>
</evidence>
<proteinExistence type="predicted"/>
<comment type="caution">
    <text evidence="2">The sequence shown here is derived from an EMBL/GenBank/DDBJ whole genome shotgun (WGS) entry which is preliminary data.</text>
</comment>
<dbReference type="AlphaFoldDB" id="A0AAN9S2B6"/>
<sequence length="92" mass="10301">MSAKITSVIDNVASSSQGDSMSFALVGVHVITVMFHFHVTFLEVKNDIRKTDNPTYPKHRPCNSDDDCPNFQLPSEMVSSDPFHRVFITPNC</sequence>
<name>A0AAN9S2B6_PSOTE</name>
<evidence type="ECO:0000313" key="2">
    <source>
        <dbReference type="EMBL" id="KAK7387857.1"/>
    </source>
</evidence>
<keyword evidence="3" id="KW-1185">Reference proteome</keyword>
<dbReference type="Proteomes" id="UP001386955">
    <property type="component" value="Unassembled WGS sequence"/>
</dbReference>
<accession>A0AAN9S2B6</accession>
<dbReference type="EMBL" id="JAYMYS010000006">
    <property type="protein sequence ID" value="KAK7387857.1"/>
    <property type="molecule type" value="Genomic_DNA"/>
</dbReference>
<evidence type="ECO:0000313" key="3">
    <source>
        <dbReference type="Proteomes" id="UP001386955"/>
    </source>
</evidence>